<dbReference type="RefSeq" id="WP_100534489.1">
    <property type="nucleotide sequence ID" value="NZ_CBDBYO010000003.1"/>
</dbReference>
<dbReference type="Pfam" id="PF13279">
    <property type="entry name" value="4HBT_2"/>
    <property type="match status" value="1"/>
</dbReference>
<evidence type="ECO:0000256" key="1">
    <source>
        <dbReference type="ARBA" id="ARBA00005953"/>
    </source>
</evidence>
<organism evidence="3 4">
    <name type="scientific">Acinetobacter pseudolwoffii</name>
    <dbReference type="NCBI Taxonomy" id="2053287"/>
    <lineage>
        <taxon>Bacteria</taxon>
        <taxon>Pseudomonadati</taxon>
        <taxon>Pseudomonadota</taxon>
        <taxon>Gammaproteobacteria</taxon>
        <taxon>Moraxellales</taxon>
        <taxon>Moraxellaceae</taxon>
        <taxon>Acinetobacter</taxon>
    </lineage>
</organism>
<dbReference type="AlphaFoldDB" id="A0A2H9YUQ7"/>
<protein>
    <submittedName>
        <fullName evidence="3">Thioesterase</fullName>
    </submittedName>
</protein>
<dbReference type="PANTHER" id="PTHR31793">
    <property type="entry name" value="4-HYDROXYBENZOYL-COA THIOESTERASE FAMILY MEMBER"/>
    <property type="match status" value="1"/>
</dbReference>
<reference evidence="3 4" key="1">
    <citation type="submission" date="2017-11" db="EMBL/GenBank/DDBJ databases">
        <title>Revising the taxonomy of the Acinetobacter lwoffii group: the description of Acinetobacter pseudolwoffii sp. nov. and emended description of Acinetobacter lwoffii.</title>
        <authorList>
            <person name="Nemec A."/>
            <person name="Radolfova-Krizova L."/>
        </authorList>
    </citation>
    <scope>NUCLEOTIDE SEQUENCE [LARGE SCALE GENOMIC DNA]</scope>
    <source>
        <strain evidence="3 4">ANC 5044</strain>
    </source>
</reference>
<accession>A0A2H9YUQ7</accession>
<proteinExistence type="inferred from homology"/>
<name>A0A2H9YUQ7_9GAMM</name>
<evidence type="ECO:0000313" key="3">
    <source>
        <dbReference type="EMBL" id="PJO76382.1"/>
    </source>
</evidence>
<gene>
    <name evidence="3" type="ORF">CWI32_01710</name>
</gene>
<dbReference type="InterPro" id="IPR029069">
    <property type="entry name" value="HotDog_dom_sf"/>
</dbReference>
<evidence type="ECO:0000313" key="4">
    <source>
        <dbReference type="Proteomes" id="UP000243446"/>
    </source>
</evidence>
<dbReference type="InterPro" id="IPR006684">
    <property type="entry name" value="YbgC/YbaW"/>
</dbReference>
<dbReference type="Proteomes" id="UP000243446">
    <property type="component" value="Unassembled WGS sequence"/>
</dbReference>
<evidence type="ECO:0000256" key="2">
    <source>
        <dbReference type="ARBA" id="ARBA00022801"/>
    </source>
</evidence>
<comment type="similarity">
    <text evidence="1">Belongs to the 4-hydroxybenzoyl-CoA thioesterase family.</text>
</comment>
<dbReference type="Gene3D" id="3.10.129.10">
    <property type="entry name" value="Hotdog Thioesterase"/>
    <property type="match status" value="1"/>
</dbReference>
<comment type="caution">
    <text evidence="3">The sequence shown here is derived from an EMBL/GenBank/DDBJ whole genome shotgun (WGS) entry which is preliminary data.</text>
</comment>
<dbReference type="InterPro" id="IPR050563">
    <property type="entry name" value="4-hydroxybenzoyl-CoA_TE"/>
</dbReference>
<dbReference type="PIRSF" id="PIRSF003230">
    <property type="entry name" value="YbgC"/>
    <property type="match status" value="1"/>
</dbReference>
<keyword evidence="2" id="KW-0378">Hydrolase</keyword>
<dbReference type="GeneID" id="97177099"/>
<sequence length="142" mass="16309">MSELQKYPVVYAQSVAWGDMDALGHVNNAMYYRYIENARLAYLNALDLLNESVSTVVSSNQCRYLKPVVFPDHLKIAARIEEIRNSAFRMHYLLWSEKQQSIVATSEAVIICIDQKTLQKTQIPEHIRKKIEALELTAGHEI</sequence>
<dbReference type="GO" id="GO:0047617">
    <property type="term" value="F:fatty acyl-CoA hydrolase activity"/>
    <property type="evidence" value="ECO:0007669"/>
    <property type="project" value="TreeGrafter"/>
</dbReference>
<dbReference type="EMBL" id="PHRG01000001">
    <property type="protein sequence ID" value="PJO76382.1"/>
    <property type="molecule type" value="Genomic_DNA"/>
</dbReference>
<dbReference type="CDD" id="cd00586">
    <property type="entry name" value="4HBT"/>
    <property type="match status" value="1"/>
</dbReference>
<dbReference type="PANTHER" id="PTHR31793:SF40">
    <property type="entry name" value="ACYL-COA THIOESTER HYDROLASE, YBGC_YBAW FAMILY"/>
    <property type="match status" value="1"/>
</dbReference>
<dbReference type="SUPFAM" id="SSF54637">
    <property type="entry name" value="Thioesterase/thiol ester dehydrase-isomerase"/>
    <property type="match status" value="1"/>
</dbReference>